<protein>
    <submittedName>
        <fullName evidence="2">Uncharacterized protein</fullName>
    </submittedName>
</protein>
<gene>
    <name evidence="2" type="ORF">GUJ93_ZPchr0006g41074</name>
</gene>
<name>A0A8J5VLU1_ZIZPA</name>
<evidence type="ECO:0000256" key="1">
    <source>
        <dbReference type="SAM" id="MobiDB-lite"/>
    </source>
</evidence>
<feature type="compositionally biased region" description="Basic residues" evidence="1">
    <location>
        <begin position="42"/>
        <end position="52"/>
    </location>
</feature>
<accession>A0A8J5VLU1</accession>
<dbReference type="Proteomes" id="UP000729402">
    <property type="component" value="Unassembled WGS sequence"/>
</dbReference>
<comment type="caution">
    <text evidence="2">The sequence shown here is derived from an EMBL/GenBank/DDBJ whole genome shotgun (WGS) entry which is preliminary data.</text>
</comment>
<feature type="region of interest" description="Disordered" evidence="1">
    <location>
        <begin position="1"/>
        <end position="94"/>
    </location>
</feature>
<dbReference type="AlphaFoldDB" id="A0A8J5VLU1"/>
<proteinExistence type="predicted"/>
<keyword evidence="3" id="KW-1185">Reference proteome</keyword>
<evidence type="ECO:0000313" key="2">
    <source>
        <dbReference type="EMBL" id="KAG8071700.1"/>
    </source>
</evidence>
<reference evidence="2" key="2">
    <citation type="submission" date="2021-02" db="EMBL/GenBank/DDBJ databases">
        <authorList>
            <person name="Kimball J.A."/>
            <person name="Haas M.W."/>
            <person name="Macchietto M."/>
            <person name="Kono T."/>
            <person name="Duquette J."/>
            <person name="Shao M."/>
        </authorList>
    </citation>
    <scope>NUCLEOTIDE SEQUENCE</scope>
    <source>
        <tissue evidence="2">Fresh leaf tissue</tissue>
    </source>
</reference>
<evidence type="ECO:0000313" key="3">
    <source>
        <dbReference type="Proteomes" id="UP000729402"/>
    </source>
</evidence>
<reference evidence="2" key="1">
    <citation type="journal article" date="2021" name="bioRxiv">
        <title>Whole Genome Assembly and Annotation of Northern Wild Rice, Zizania palustris L., Supports a Whole Genome Duplication in the Zizania Genus.</title>
        <authorList>
            <person name="Haas M."/>
            <person name="Kono T."/>
            <person name="Macchietto M."/>
            <person name="Millas R."/>
            <person name="McGilp L."/>
            <person name="Shao M."/>
            <person name="Duquette J."/>
            <person name="Hirsch C.N."/>
            <person name="Kimball J."/>
        </authorList>
    </citation>
    <scope>NUCLEOTIDE SEQUENCE</scope>
    <source>
        <tissue evidence="2">Fresh leaf tissue</tissue>
    </source>
</reference>
<dbReference type="EMBL" id="JAAALK010000283">
    <property type="protein sequence ID" value="KAG8071700.1"/>
    <property type="molecule type" value="Genomic_DNA"/>
</dbReference>
<organism evidence="2 3">
    <name type="scientific">Zizania palustris</name>
    <name type="common">Northern wild rice</name>
    <dbReference type="NCBI Taxonomy" id="103762"/>
    <lineage>
        <taxon>Eukaryota</taxon>
        <taxon>Viridiplantae</taxon>
        <taxon>Streptophyta</taxon>
        <taxon>Embryophyta</taxon>
        <taxon>Tracheophyta</taxon>
        <taxon>Spermatophyta</taxon>
        <taxon>Magnoliopsida</taxon>
        <taxon>Liliopsida</taxon>
        <taxon>Poales</taxon>
        <taxon>Poaceae</taxon>
        <taxon>BOP clade</taxon>
        <taxon>Oryzoideae</taxon>
        <taxon>Oryzeae</taxon>
        <taxon>Zizaniinae</taxon>
        <taxon>Zizania</taxon>
    </lineage>
</organism>
<sequence length="94" mass="10625">MYNRSTYRRPAAGRAIRSLRPGDAKAPRRSSKRQRDSAATRLSRRRPARGRVWRQATRAERLGATGDSNEGGGRQRQRATMPRTYGENGGEGRR</sequence>